<organism evidence="1 2">
    <name type="scientific">Mucuna pruriens</name>
    <name type="common">Velvet bean</name>
    <name type="synonym">Dolichos pruriens</name>
    <dbReference type="NCBI Taxonomy" id="157652"/>
    <lineage>
        <taxon>Eukaryota</taxon>
        <taxon>Viridiplantae</taxon>
        <taxon>Streptophyta</taxon>
        <taxon>Embryophyta</taxon>
        <taxon>Tracheophyta</taxon>
        <taxon>Spermatophyta</taxon>
        <taxon>Magnoliopsida</taxon>
        <taxon>eudicotyledons</taxon>
        <taxon>Gunneridae</taxon>
        <taxon>Pentapetalae</taxon>
        <taxon>rosids</taxon>
        <taxon>fabids</taxon>
        <taxon>Fabales</taxon>
        <taxon>Fabaceae</taxon>
        <taxon>Papilionoideae</taxon>
        <taxon>50 kb inversion clade</taxon>
        <taxon>NPAAA clade</taxon>
        <taxon>indigoferoid/millettioid clade</taxon>
        <taxon>Phaseoleae</taxon>
        <taxon>Mucuna</taxon>
    </lineage>
</organism>
<dbReference type="Proteomes" id="UP000257109">
    <property type="component" value="Unassembled WGS sequence"/>
</dbReference>
<sequence>MVNNVHSEVDRVRRKLPLITFTDQDFVGIDPKQNDPMVITIEVANFSIRKASIEHPRSHRLHAIPSHEFPSSDQQIMIVQAD</sequence>
<evidence type="ECO:0000313" key="2">
    <source>
        <dbReference type="Proteomes" id="UP000257109"/>
    </source>
</evidence>
<proteinExistence type="predicted"/>
<evidence type="ECO:0000313" key="1">
    <source>
        <dbReference type="EMBL" id="RDY00325.1"/>
    </source>
</evidence>
<reference evidence="1" key="1">
    <citation type="submission" date="2018-05" db="EMBL/GenBank/DDBJ databases">
        <title>Draft genome of Mucuna pruriens seed.</title>
        <authorList>
            <person name="Nnadi N.E."/>
            <person name="Vos R."/>
            <person name="Hasami M.H."/>
            <person name="Devisetty U.K."/>
            <person name="Aguiy J.C."/>
        </authorList>
    </citation>
    <scope>NUCLEOTIDE SEQUENCE [LARGE SCALE GENOMIC DNA]</scope>
    <source>
        <strain evidence="1">JCA_2017</strain>
    </source>
</reference>
<dbReference type="OrthoDB" id="1436852at2759"/>
<comment type="caution">
    <text evidence="1">The sequence shown here is derived from an EMBL/GenBank/DDBJ whole genome shotgun (WGS) entry which is preliminary data.</text>
</comment>
<dbReference type="EMBL" id="QJKJ01003028">
    <property type="protein sequence ID" value="RDY00325.1"/>
    <property type="molecule type" value="Genomic_DNA"/>
</dbReference>
<feature type="non-terminal residue" evidence="1">
    <location>
        <position position="1"/>
    </location>
</feature>
<dbReference type="AlphaFoldDB" id="A0A371HC40"/>
<name>A0A371HC40_MUCPR</name>
<keyword evidence="2" id="KW-1185">Reference proteome</keyword>
<accession>A0A371HC40</accession>
<gene>
    <name evidence="1" type="ORF">CR513_16508</name>
</gene>
<protein>
    <submittedName>
        <fullName evidence="1">Uncharacterized protein</fullName>
    </submittedName>
</protein>